<dbReference type="Pfam" id="PF09952">
    <property type="entry name" value="AbiEi_2"/>
    <property type="match status" value="1"/>
</dbReference>
<evidence type="ECO:0000313" key="2">
    <source>
        <dbReference type="EMBL" id="QNV40160.2"/>
    </source>
</evidence>
<dbReference type="Gene3D" id="1.10.10.10">
    <property type="entry name" value="Winged helix-like DNA-binding domain superfamily/Winged helix DNA-binding domain"/>
    <property type="match status" value="1"/>
</dbReference>
<dbReference type="SUPFAM" id="SSF46785">
    <property type="entry name" value="Winged helix' DNA-binding domain"/>
    <property type="match status" value="1"/>
</dbReference>
<accession>A0A802W2C0</accession>
<organism evidence="2 3">
    <name type="scientific">Rothia amarae</name>
    <dbReference type="NCBI Taxonomy" id="169480"/>
    <lineage>
        <taxon>Bacteria</taxon>
        <taxon>Bacillati</taxon>
        <taxon>Actinomycetota</taxon>
        <taxon>Actinomycetes</taxon>
        <taxon>Micrococcales</taxon>
        <taxon>Micrococcaceae</taxon>
        <taxon>Rothia</taxon>
    </lineage>
</organism>
<dbReference type="KEGG" id="rama:IDM48_01540"/>
<gene>
    <name evidence="2" type="ORF">IDM48_01540</name>
</gene>
<protein>
    <recommendedName>
        <fullName evidence="1">HTH crp-type domain-containing protein</fullName>
    </recommendedName>
</protein>
<feature type="domain" description="HTH crp-type" evidence="1">
    <location>
        <begin position="163"/>
        <end position="211"/>
    </location>
</feature>
<dbReference type="Proteomes" id="UP000516421">
    <property type="component" value="Chromosome"/>
</dbReference>
<dbReference type="InterPro" id="IPR036390">
    <property type="entry name" value="WH_DNA-bd_sf"/>
</dbReference>
<evidence type="ECO:0000259" key="1">
    <source>
        <dbReference type="SMART" id="SM00419"/>
    </source>
</evidence>
<sequence>MRGSPFFVHKNNLFTYYEHMKNVNEPGWAEQIEERLKDLGLSTLESEQGDGTLLPLLREYRDSTKNSVNAFLFLLEVGGLSHKDNSIEESDYLLCLPYVSRSMHEWLRDQKLNFIDASGNAWIDVPGTRIWVEGRPKSVPSYGTIGKSRAFKATGLKIIFVLLVWEELLNSTVREIADAAGVSIGAVSNTLKDLVQEGYLSVEGRHRRFRNMRQLQQRWIEHYITELIPKLKTRRVQGPTPKEWREVIEDENLSRYSMSGENALALHGLGIAPENTLLYGHYPWREVIMKFRLIPDAHGNTLLREQFWNNPLGDNKTPKLLIYADVLATQDSRQIEIAEKLRVEFEEF</sequence>
<dbReference type="SMART" id="SM00419">
    <property type="entry name" value="HTH_CRP"/>
    <property type="match status" value="1"/>
</dbReference>
<name>A0A802W2C0_9MICC</name>
<dbReference type="RefSeq" id="WP_202939898.1">
    <property type="nucleotide sequence ID" value="NZ_CP061538.1"/>
</dbReference>
<dbReference type="EMBL" id="CP061538">
    <property type="protein sequence ID" value="QNV40160.2"/>
    <property type="molecule type" value="Genomic_DNA"/>
</dbReference>
<dbReference type="GO" id="GO:0003677">
    <property type="term" value="F:DNA binding"/>
    <property type="evidence" value="ECO:0007669"/>
    <property type="project" value="InterPro"/>
</dbReference>
<evidence type="ECO:0000313" key="3">
    <source>
        <dbReference type="Proteomes" id="UP000516421"/>
    </source>
</evidence>
<dbReference type="InterPro" id="IPR019238">
    <property type="entry name" value="AbiEi_2"/>
</dbReference>
<dbReference type="InterPro" id="IPR036388">
    <property type="entry name" value="WH-like_DNA-bd_sf"/>
</dbReference>
<reference evidence="2 3" key="1">
    <citation type="submission" date="2020-09" db="EMBL/GenBank/DDBJ databases">
        <title>Investigation of environmental microbe.</title>
        <authorList>
            <person name="Ou Y."/>
            <person name="Kang Q."/>
        </authorList>
    </citation>
    <scope>NUCLEOTIDE SEQUENCE [LARGE SCALE GENOMIC DNA]</scope>
    <source>
        <strain evidence="2 3">KJZ-9</strain>
    </source>
</reference>
<proteinExistence type="predicted"/>
<dbReference type="InterPro" id="IPR012318">
    <property type="entry name" value="HTH_CRP"/>
</dbReference>
<keyword evidence="3" id="KW-1185">Reference proteome</keyword>
<dbReference type="GO" id="GO:0006355">
    <property type="term" value="P:regulation of DNA-templated transcription"/>
    <property type="evidence" value="ECO:0007669"/>
    <property type="project" value="InterPro"/>
</dbReference>
<dbReference type="AlphaFoldDB" id="A0A802W2C0"/>